<keyword evidence="6 10" id="KW-1133">Transmembrane helix</keyword>
<dbReference type="InterPro" id="IPR036938">
    <property type="entry name" value="PAP2/HPO_sf"/>
</dbReference>
<dbReference type="Proteomes" id="UP000288293">
    <property type="component" value="Unassembled WGS sequence"/>
</dbReference>
<evidence type="ECO:0000256" key="1">
    <source>
        <dbReference type="ARBA" id="ARBA00004651"/>
    </source>
</evidence>
<accession>A0A432W7U3</accession>
<dbReference type="PANTHER" id="PTHR14969">
    <property type="entry name" value="SPHINGOSINE-1-PHOSPHATE PHOSPHOHYDROLASE"/>
    <property type="match status" value="1"/>
</dbReference>
<evidence type="ECO:0000256" key="9">
    <source>
        <dbReference type="ARBA" id="ARBA00047594"/>
    </source>
</evidence>
<evidence type="ECO:0000256" key="10">
    <source>
        <dbReference type="SAM" id="Phobius"/>
    </source>
</evidence>
<organism evidence="12 13">
    <name type="scientific">Aliidiomarina minuta</name>
    <dbReference type="NCBI Taxonomy" id="880057"/>
    <lineage>
        <taxon>Bacteria</taxon>
        <taxon>Pseudomonadati</taxon>
        <taxon>Pseudomonadota</taxon>
        <taxon>Gammaproteobacteria</taxon>
        <taxon>Alteromonadales</taxon>
        <taxon>Idiomarinaceae</taxon>
        <taxon>Aliidiomarina</taxon>
    </lineage>
</organism>
<evidence type="ECO:0000256" key="4">
    <source>
        <dbReference type="ARBA" id="ARBA00022692"/>
    </source>
</evidence>
<evidence type="ECO:0000256" key="5">
    <source>
        <dbReference type="ARBA" id="ARBA00022801"/>
    </source>
</evidence>
<evidence type="ECO:0000313" key="13">
    <source>
        <dbReference type="Proteomes" id="UP000288293"/>
    </source>
</evidence>
<feature type="domain" description="Phosphatidic acid phosphatase type 2/haloperoxidase" evidence="11">
    <location>
        <begin position="63"/>
        <end position="171"/>
    </location>
</feature>
<evidence type="ECO:0000256" key="8">
    <source>
        <dbReference type="ARBA" id="ARBA00032707"/>
    </source>
</evidence>
<reference evidence="12 13" key="1">
    <citation type="journal article" date="2011" name="Front. Microbiol.">
        <title>Genomic signatures of strain selection and enhancement in Bacillus atrophaeus var. globigii, a historical biowarfare simulant.</title>
        <authorList>
            <person name="Gibbons H.S."/>
            <person name="Broomall S.M."/>
            <person name="McNew L.A."/>
            <person name="Daligault H."/>
            <person name="Chapman C."/>
            <person name="Bruce D."/>
            <person name="Karavis M."/>
            <person name="Krepps M."/>
            <person name="McGregor P.A."/>
            <person name="Hong C."/>
            <person name="Park K.H."/>
            <person name="Akmal A."/>
            <person name="Feldman A."/>
            <person name="Lin J.S."/>
            <person name="Chang W.E."/>
            <person name="Higgs B.W."/>
            <person name="Demirev P."/>
            <person name="Lindquist J."/>
            <person name="Liem A."/>
            <person name="Fochler E."/>
            <person name="Read T.D."/>
            <person name="Tapia R."/>
            <person name="Johnson S."/>
            <person name="Bishop-Lilly K.A."/>
            <person name="Detter C."/>
            <person name="Han C."/>
            <person name="Sozhamannan S."/>
            <person name="Rosenzweig C.N."/>
            <person name="Skowronski E.W."/>
        </authorList>
    </citation>
    <scope>NUCLEOTIDE SEQUENCE [LARGE SCALE GENOMIC DNA]</scope>
    <source>
        <strain evidence="12 13">MLST1</strain>
    </source>
</reference>
<keyword evidence="4 10" id="KW-0812">Transmembrane</keyword>
<proteinExistence type="predicted"/>
<evidence type="ECO:0000256" key="7">
    <source>
        <dbReference type="ARBA" id="ARBA00023136"/>
    </source>
</evidence>
<dbReference type="Pfam" id="PF01569">
    <property type="entry name" value="PAP2"/>
    <property type="match status" value="1"/>
</dbReference>
<feature type="transmembrane region" description="Helical" evidence="10">
    <location>
        <begin position="150"/>
        <end position="171"/>
    </location>
</feature>
<dbReference type="CDD" id="cd01610">
    <property type="entry name" value="PAP2_like"/>
    <property type="match status" value="1"/>
</dbReference>
<evidence type="ECO:0000313" key="12">
    <source>
        <dbReference type="EMBL" id="RUO26154.1"/>
    </source>
</evidence>
<keyword evidence="13" id="KW-1185">Reference proteome</keyword>
<dbReference type="EC" id="3.6.1.27" evidence="2"/>
<evidence type="ECO:0000256" key="3">
    <source>
        <dbReference type="ARBA" id="ARBA00022475"/>
    </source>
</evidence>
<comment type="caution">
    <text evidence="12">The sequence shown here is derived from an EMBL/GenBank/DDBJ whole genome shotgun (WGS) entry which is preliminary data.</text>
</comment>
<protein>
    <recommendedName>
        <fullName evidence="2">undecaprenyl-diphosphate phosphatase</fullName>
        <ecNumber evidence="2">3.6.1.27</ecNumber>
    </recommendedName>
    <alternativeName>
        <fullName evidence="8">Undecaprenyl pyrophosphate phosphatase</fullName>
    </alternativeName>
</protein>
<evidence type="ECO:0000259" key="11">
    <source>
        <dbReference type="SMART" id="SM00014"/>
    </source>
</evidence>
<dbReference type="GO" id="GO:0050380">
    <property type="term" value="F:undecaprenyl-diphosphatase activity"/>
    <property type="evidence" value="ECO:0007669"/>
    <property type="project" value="UniProtKB-EC"/>
</dbReference>
<dbReference type="OrthoDB" id="9780507at2"/>
<dbReference type="SMART" id="SM00014">
    <property type="entry name" value="acidPPc"/>
    <property type="match status" value="1"/>
</dbReference>
<dbReference type="InterPro" id="IPR000326">
    <property type="entry name" value="PAP2/HPO"/>
</dbReference>
<comment type="subcellular location">
    <subcellularLocation>
        <location evidence="1">Cell membrane</location>
        <topology evidence="1">Multi-pass membrane protein</topology>
    </subcellularLocation>
</comment>
<keyword evidence="3" id="KW-1003">Cell membrane</keyword>
<dbReference type="Gene3D" id="1.20.144.10">
    <property type="entry name" value="Phosphatidic acid phosphatase type 2/haloperoxidase"/>
    <property type="match status" value="1"/>
</dbReference>
<feature type="transmembrane region" description="Helical" evidence="10">
    <location>
        <begin position="31"/>
        <end position="56"/>
    </location>
</feature>
<gene>
    <name evidence="12" type="ORF">CWE09_05420</name>
</gene>
<keyword evidence="7 10" id="KW-0472">Membrane</keyword>
<evidence type="ECO:0000256" key="2">
    <source>
        <dbReference type="ARBA" id="ARBA00012374"/>
    </source>
</evidence>
<dbReference type="EMBL" id="PIPL01000001">
    <property type="protein sequence ID" value="RUO26154.1"/>
    <property type="molecule type" value="Genomic_DNA"/>
</dbReference>
<dbReference type="AlphaFoldDB" id="A0A432W7U3"/>
<dbReference type="SUPFAM" id="SSF48317">
    <property type="entry name" value="Acid phosphatase/Vanadium-dependent haloperoxidase"/>
    <property type="match status" value="1"/>
</dbReference>
<sequence length="175" mass="19727">MTDLFKSIRHVDEVTFYWLFRFTRWWRDSSLALWVSRSGDGPYYVLVLAIIVTLAVEGSVTFMQRTLIGFAIELPLFWWLKNTLRRARPAMDRISFRPAIKPADRFSFPSGHATAAFLFAGLAAASFPAWALLYYMWAGLVALARVSLGVHFPSDIIAGAVLGSGIAYFVLQMPI</sequence>
<name>A0A432W7U3_9GAMM</name>
<comment type="catalytic activity">
    <reaction evidence="9">
        <text>di-trans,octa-cis-undecaprenyl diphosphate + H2O = di-trans,octa-cis-undecaprenyl phosphate + phosphate + H(+)</text>
        <dbReference type="Rhea" id="RHEA:28094"/>
        <dbReference type="ChEBI" id="CHEBI:15377"/>
        <dbReference type="ChEBI" id="CHEBI:15378"/>
        <dbReference type="ChEBI" id="CHEBI:43474"/>
        <dbReference type="ChEBI" id="CHEBI:58405"/>
        <dbReference type="ChEBI" id="CHEBI:60392"/>
        <dbReference type="EC" id="3.6.1.27"/>
    </reaction>
</comment>
<dbReference type="RefSeq" id="WP_126802969.1">
    <property type="nucleotide sequence ID" value="NZ_PIPL01000001.1"/>
</dbReference>
<evidence type="ECO:0000256" key="6">
    <source>
        <dbReference type="ARBA" id="ARBA00022989"/>
    </source>
</evidence>
<feature type="transmembrane region" description="Helical" evidence="10">
    <location>
        <begin position="115"/>
        <end position="138"/>
    </location>
</feature>
<dbReference type="GO" id="GO:0005886">
    <property type="term" value="C:plasma membrane"/>
    <property type="evidence" value="ECO:0007669"/>
    <property type="project" value="UniProtKB-SubCell"/>
</dbReference>
<keyword evidence="5" id="KW-0378">Hydrolase</keyword>
<dbReference type="PANTHER" id="PTHR14969:SF62">
    <property type="entry name" value="DECAPRENYLPHOSPHORYL-5-PHOSPHORIBOSE PHOSPHATASE RV3807C-RELATED"/>
    <property type="match status" value="1"/>
</dbReference>